<dbReference type="SUPFAM" id="SSF49599">
    <property type="entry name" value="TRAF domain-like"/>
    <property type="match status" value="1"/>
</dbReference>
<evidence type="ECO:0000256" key="3">
    <source>
        <dbReference type="ARBA" id="ARBA00022833"/>
    </source>
</evidence>
<dbReference type="Gene3D" id="2.60.210.10">
    <property type="entry name" value="Apoptosis, Tumor Necrosis Factor Receptor Associated Protein 2, Chain A"/>
    <property type="match status" value="1"/>
</dbReference>
<evidence type="ECO:0000256" key="4">
    <source>
        <dbReference type="PROSITE-ProRule" id="PRU00175"/>
    </source>
</evidence>
<evidence type="ECO:0000256" key="2">
    <source>
        <dbReference type="ARBA" id="ARBA00022771"/>
    </source>
</evidence>
<feature type="non-terminal residue" evidence="6">
    <location>
        <position position="1"/>
    </location>
</feature>
<dbReference type="SUPFAM" id="SSF57850">
    <property type="entry name" value="RING/U-box"/>
    <property type="match status" value="1"/>
</dbReference>
<dbReference type="AlphaFoldDB" id="A0A1E1XS89"/>
<dbReference type="Gene3D" id="3.30.40.10">
    <property type="entry name" value="Zinc/RING finger domain, C3HC4 (zinc finger)"/>
    <property type="match status" value="1"/>
</dbReference>
<keyword evidence="2 4" id="KW-0863">Zinc-finger</keyword>
<dbReference type="Pfam" id="PF21355">
    <property type="entry name" value="TRAF-mep_MATH"/>
    <property type="match status" value="1"/>
</dbReference>
<dbReference type="InterPro" id="IPR049342">
    <property type="entry name" value="TRAF1-6_MATH_dom"/>
</dbReference>
<accession>A0A1E1XS89</accession>
<dbReference type="EMBL" id="GFAA01001498">
    <property type="protein sequence ID" value="JAU01937.1"/>
    <property type="molecule type" value="mRNA"/>
</dbReference>
<dbReference type="InterPro" id="IPR013083">
    <property type="entry name" value="Znf_RING/FYVE/PHD"/>
</dbReference>
<feature type="domain" description="RING-type" evidence="5">
    <location>
        <begin position="16"/>
        <end position="54"/>
    </location>
</feature>
<organism evidence="6">
    <name type="scientific">Amblyomma sculptum</name>
    <name type="common">Tick</name>
    <dbReference type="NCBI Taxonomy" id="1581419"/>
    <lineage>
        <taxon>Eukaryota</taxon>
        <taxon>Metazoa</taxon>
        <taxon>Ecdysozoa</taxon>
        <taxon>Arthropoda</taxon>
        <taxon>Chelicerata</taxon>
        <taxon>Arachnida</taxon>
        <taxon>Acari</taxon>
        <taxon>Parasitiformes</taxon>
        <taxon>Ixodida</taxon>
        <taxon>Ixodoidea</taxon>
        <taxon>Ixodidae</taxon>
        <taxon>Amblyomminae</taxon>
        <taxon>Amblyomma</taxon>
    </lineage>
</organism>
<keyword evidence="1" id="KW-0479">Metal-binding</keyword>
<dbReference type="InterPro" id="IPR008974">
    <property type="entry name" value="TRAF-like"/>
</dbReference>
<sequence>WRPLKFVKPIPSYRVCGACGLVRVKTALLPCTHTLCESCYQHCAQDGAFVCPIDGCQFEEGDVYLKKFGAEELLRREVKCWNKESGCGAVLPASKIVQHFHRECRHHSVGCPKCSNTILCSHICAHLRSECGTASTSPASESEGGASREGETGIFTSIREALQLQSGQLKQLLERVLFESSTNGERLNEISQGVNNCREALRELFQGISSVKDTVGLKMAQGTTEQRDCLKKCSDEVFAFSQETKERFISSRDALSTISNSIHSLETLLKDGFAKVAREERGNDFQLAGDSMRPTDQVGESDNAIGCVDKVAPTLSALQTSECEFVMQHVKLTTDTAVTQDVAAYRSEPVYLRGYCISPGLFVCNNNDSTELRALFILHKGDMDDVVNWPFKKGFKLHVVHPKGGVARELVYQRTDGLYFCCRRPRNGHVQYPFISSKWLSFQDLIHDGYVQDDQLRLKFELLP</sequence>
<evidence type="ECO:0000256" key="1">
    <source>
        <dbReference type="ARBA" id="ARBA00022723"/>
    </source>
</evidence>
<dbReference type="GO" id="GO:0008270">
    <property type="term" value="F:zinc ion binding"/>
    <property type="evidence" value="ECO:0007669"/>
    <property type="project" value="UniProtKB-KW"/>
</dbReference>
<dbReference type="PROSITE" id="PS00518">
    <property type="entry name" value="ZF_RING_1"/>
    <property type="match status" value="1"/>
</dbReference>
<name>A0A1E1XS89_AMBSC</name>
<dbReference type="PROSITE" id="PS50089">
    <property type="entry name" value="ZF_RING_2"/>
    <property type="match status" value="1"/>
</dbReference>
<dbReference type="InterPro" id="IPR017907">
    <property type="entry name" value="Znf_RING_CS"/>
</dbReference>
<keyword evidence="3" id="KW-0862">Zinc</keyword>
<proteinExistence type="evidence at transcript level"/>
<protein>
    <submittedName>
        <fullName evidence="6">Putative tnf receptor-associated factor 6</fullName>
    </submittedName>
</protein>
<evidence type="ECO:0000313" key="6">
    <source>
        <dbReference type="EMBL" id="JAU01937.1"/>
    </source>
</evidence>
<reference evidence="6" key="2">
    <citation type="journal article" date="2017" name="Front. Cell. Infect. Microbiol.">
        <title>Analysis of the Salivary Gland Transcriptome of Unfed and Partially Fed Amblyomma sculptum Ticks and Descriptive Proteome of the Saliva.</title>
        <authorList>
            <person name="Esteves E."/>
            <person name="Maruyama S.R."/>
            <person name="Kawahara R."/>
            <person name="Fujita A."/>
            <person name="Martins L.A."/>
            <person name="Righi A.A."/>
            <person name="Costa F.B."/>
            <person name="Palmisano G."/>
            <person name="Labruna M.B."/>
            <person name="Sa-Nunes A."/>
            <person name="Ribeiro J.M.C."/>
            <person name="Fogaca A.C."/>
        </authorList>
    </citation>
    <scope>NUCLEOTIDE SEQUENCE</scope>
</reference>
<keyword evidence="6" id="KW-0675">Receptor</keyword>
<evidence type="ECO:0000259" key="5">
    <source>
        <dbReference type="PROSITE" id="PS50089"/>
    </source>
</evidence>
<reference evidence="6" key="1">
    <citation type="submission" date="2016-09" db="EMBL/GenBank/DDBJ databases">
        <authorList>
            <person name="Capua I."/>
            <person name="De Benedictis P."/>
            <person name="Joannis T."/>
            <person name="Lombin L.H."/>
            <person name="Cattoli G."/>
        </authorList>
    </citation>
    <scope>NUCLEOTIDE SEQUENCE</scope>
</reference>
<dbReference type="InterPro" id="IPR001841">
    <property type="entry name" value="Znf_RING"/>
</dbReference>